<evidence type="ECO:0000313" key="2">
    <source>
        <dbReference type="Proteomes" id="UP000283269"/>
    </source>
</evidence>
<dbReference type="EMBL" id="NHYD01000448">
    <property type="protein sequence ID" value="PPQ94157.1"/>
    <property type="molecule type" value="Genomic_DNA"/>
</dbReference>
<dbReference type="AlphaFoldDB" id="A0A409XTX9"/>
<gene>
    <name evidence="1" type="ORF">CVT25_008025</name>
</gene>
<name>A0A409XTX9_PSICY</name>
<dbReference type="OrthoDB" id="3270336at2759"/>
<comment type="caution">
    <text evidence="1">The sequence shown here is derived from an EMBL/GenBank/DDBJ whole genome shotgun (WGS) entry which is preliminary data.</text>
</comment>
<proteinExistence type="predicted"/>
<evidence type="ECO:0000313" key="1">
    <source>
        <dbReference type="EMBL" id="PPQ94157.1"/>
    </source>
</evidence>
<accession>A0A409XTX9</accession>
<organism evidence="1 2">
    <name type="scientific">Psilocybe cyanescens</name>
    <dbReference type="NCBI Taxonomy" id="93625"/>
    <lineage>
        <taxon>Eukaryota</taxon>
        <taxon>Fungi</taxon>
        <taxon>Dikarya</taxon>
        <taxon>Basidiomycota</taxon>
        <taxon>Agaricomycotina</taxon>
        <taxon>Agaricomycetes</taxon>
        <taxon>Agaricomycetidae</taxon>
        <taxon>Agaricales</taxon>
        <taxon>Agaricineae</taxon>
        <taxon>Strophariaceae</taxon>
        <taxon>Psilocybe</taxon>
    </lineage>
</organism>
<reference evidence="1 2" key="1">
    <citation type="journal article" date="2018" name="Evol. Lett.">
        <title>Horizontal gene cluster transfer increased hallucinogenic mushroom diversity.</title>
        <authorList>
            <person name="Reynolds H.T."/>
            <person name="Vijayakumar V."/>
            <person name="Gluck-Thaler E."/>
            <person name="Korotkin H.B."/>
            <person name="Matheny P.B."/>
            <person name="Slot J.C."/>
        </authorList>
    </citation>
    <scope>NUCLEOTIDE SEQUENCE [LARGE SCALE GENOMIC DNA]</scope>
    <source>
        <strain evidence="1 2">2631</strain>
    </source>
</reference>
<keyword evidence="2" id="KW-1185">Reference proteome</keyword>
<protein>
    <submittedName>
        <fullName evidence="1">Uncharacterized protein</fullName>
    </submittedName>
</protein>
<dbReference type="Proteomes" id="UP000283269">
    <property type="component" value="Unassembled WGS sequence"/>
</dbReference>
<sequence>MDEDSCMKWEEAETRLVEAVHRLRMAYNIRGTTPPPPSLFNYSKSHKSAAISGKMSKLARDWFAIWMGLLSYILAQASLPENYKTPSMPQDKNCPYPSWYMKLEKDPKISLAWLDGLSTLTVNTFDTKTPHAGVVLRWTKTDKLRPSIDFFLDHHIPVYYPWTIAEEEAVHCDSSLRHLQLPEQMVKQALDAIFQDRDFASGTLIMNSYLWWKESPQDISMHLLDIKYARSFVFQYVSRKFMHKANHGNRPFQDPLLAQDKLELLIAERTSKEEEAARVASNLPMRNMIGWLNEEEKGALYHIGQLHCSE</sequence>
<dbReference type="InParanoid" id="A0A409XTX9"/>